<keyword evidence="2" id="KW-1185">Reference proteome</keyword>
<comment type="caution">
    <text evidence="1">The sequence shown here is derived from an EMBL/GenBank/DDBJ whole genome shotgun (WGS) entry which is preliminary data.</text>
</comment>
<organism evidence="1 2">
    <name type="scientific">Collybiopsis confluens</name>
    <dbReference type="NCBI Taxonomy" id="2823264"/>
    <lineage>
        <taxon>Eukaryota</taxon>
        <taxon>Fungi</taxon>
        <taxon>Dikarya</taxon>
        <taxon>Basidiomycota</taxon>
        <taxon>Agaricomycotina</taxon>
        <taxon>Agaricomycetes</taxon>
        <taxon>Agaricomycetidae</taxon>
        <taxon>Agaricales</taxon>
        <taxon>Marasmiineae</taxon>
        <taxon>Omphalotaceae</taxon>
        <taxon>Collybiopsis</taxon>
    </lineage>
</organism>
<dbReference type="Proteomes" id="UP000518752">
    <property type="component" value="Unassembled WGS sequence"/>
</dbReference>
<name>A0A8H5GNJ3_9AGAR</name>
<proteinExistence type="predicted"/>
<evidence type="ECO:0000313" key="1">
    <source>
        <dbReference type="EMBL" id="KAF5368247.1"/>
    </source>
</evidence>
<reference evidence="1 2" key="1">
    <citation type="journal article" date="2020" name="ISME J.">
        <title>Uncovering the hidden diversity of litter-decomposition mechanisms in mushroom-forming fungi.</title>
        <authorList>
            <person name="Floudas D."/>
            <person name="Bentzer J."/>
            <person name="Ahren D."/>
            <person name="Johansson T."/>
            <person name="Persson P."/>
            <person name="Tunlid A."/>
        </authorList>
    </citation>
    <scope>NUCLEOTIDE SEQUENCE [LARGE SCALE GENOMIC DNA]</scope>
    <source>
        <strain evidence="1 2">CBS 406.79</strain>
    </source>
</reference>
<dbReference type="AlphaFoldDB" id="A0A8H5GNJ3"/>
<protein>
    <submittedName>
        <fullName evidence="1">Uncharacterized protein</fullName>
    </submittedName>
</protein>
<dbReference type="EMBL" id="JAACJN010000135">
    <property type="protein sequence ID" value="KAF5368247.1"/>
    <property type="molecule type" value="Genomic_DNA"/>
</dbReference>
<gene>
    <name evidence="1" type="ORF">D9757_011232</name>
</gene>
<dbReference type="OrthoDB" id="3011417at2759"/>
<accession>A0A8H5GNJ3</accession>
<sequence>MPVLSQISNQEANQARAKEHEAFLTRNASVRDEVSNKITSLINLYLRTRHQNTSSVTPRIPQETAAIRASFNDSSGNDLPNHNVFSPLWLRPAPVLHKEISTTRNSKSGLTDWCLVAYPDGLPRSQVASIQAFDFWNYSTRDVKLIYSGHPSIIDNKIFFAGSRLGVFNNAVANRLLRQACTS</sequence>
<evidence type="ECO:0000313" key="2">
    <source>
        <dbReference type="Proteomes" id="UP000518752"/>
    </source>
</evidence>